<dbReference type="InterPro" id="IPR029058">
    <property type="entry name" value="AB_hydrolase_fold"/>
</dbReference>
<feature type="domain" description="Serine aminopeptidase S33" evidence="1">
    <location>
        <begin position="27"/>
        <end position="287"/>
    </location>
</feature>
<dbReference type="InterPro" id="IPR051044">
    <property type="entry name" value="MAG_DAG_Lipase"/>
</dbReference>
<dbReference type="RefSeq" id="WP_104270808.1">
    <property type="nucleotide sequence ID" value="NZ_PSSW01000005.1"/>
</dbReference>
<proteinExistence type="predicted"/>
<evidence type="ECO:0000259" key="1">
    <source>
        <dbReference type="Pfam" id="PF12146"/>
    </source>
</evidence>
<reference evidence="2 3" key="1">
    <citation type="submission" date="2018-08" db="EMBL/GenBank/DDBJ databases">
        <title>Genome sequence of Marinobacter flavimaris KCTC 12185.</title>
        <authorList>
            <person name="Chun J."/>
            <person name="Kim B.-Y."/>
            <person name="Choi S.-B."/>
            <person name="Kwak M.-J."/>
        </authorList>
    </citation>
    <scope>NUCLEOTIDE SEQUENCE [LARGE SCALE GENOMIC DNA]</scope>
    <source>
        <strain evidence="2 3">KCTC 12185</strain>
    </source>
</reference>
<keyword evidence="2" id="KW-0378">Hydrolase</keyword>
<dbReference type="SUPFAM" id="SSF53474">
    <property type="entry name" value="alpha/beta-Hydrolases"/>
    <property type="match status" value="1"/>
</dbReference>
<evidence type="ECO:0000313" key="3">
    <source>
        <dbReference type="Proteomes" id="UP000256431"/>
    </source>
</evidence>
<dbReference type="Proteomes" id="UP000256431">
    <property type="component" value="Unassembled WGS sequence"/>
</dbReference>
<keyword evidence="3" id="KW-1185">Reference proteome</keyword>
<gene>
    <name evidence="2" type="ORF">DXI23_12550</name>
</gene>
<name>A0A3D8H2R8_9GAMM</name>
<dbReference type="PANTHER" id="PTHR11614">
    <property type="entry name" value="PHOSPHOLIPASE-RELATED"/>
    <property type="match status" value="1"/>
</dbReference>
<dbReference type="AlphaFoldDB" id="A0A3D8H2R8"/>
<dbReference type="Pfam" id="PF12146">
    <property type="entry name" value="Hydrolase_4"/>
    <property type="match status" value="1"/>
</dbReference>
<dbReference type="GO" id="GO:0016787">
    <property type="term" value="F:hydrolase activity"/>
    <property type="evidence" value="ECO:0007669"/>
    <property type="project" value="UniProtKB-KW"/>
</dbReference>
<organism evidence="2 3">
    <name type="scientific">Marinobacter flavimaris</name>
    <dbReference type="NCBI Taxonomy" id="262076"/>
    <lineage>
        <taxon>Bacteria</taxon>
        <taxon>Pseudomonadati</taxon>
        <taxon>Pseudomonadota</taxon>
        <taxon>Gammaproteobacteria</taxon>
        <taxon>Pseudomonadales</taxon>
        <taxon>Marinobacteraceae</taxon>
        <taxon>Marinobacter</taxon>
    </lineage>
</organism>
<comment type="caution">
    <text evidence="2">The sequence shown here is derived from an EMBL/GenBank/DDBJ whole genome shotgun (WGS) entry which is preliminary data.</text>
</comment>
<dbReference type="Gene3D" id="3.40.50.1820">
    <property type="entry name" value="alpha/beta hydrolase"/>
    <property type="match status" value="1"/>
</dbReference>
<accession>A0A3D8H2R8</accession>
<protein>
    <submittedName>
        <fullName evidence="2">Alpha/beta hydrolase</fullName>
    </submittedName>
</protein>
<dbReference type="EMBL" id="QRDH01000005">
    <property type="protein sequence ID" value="RDU40596.1"/>
    <property type="molecule type" value="Genomic_DNA"/>
</dbReference>
<dbReference type="InterPro" id="IPR022742">
    <property type="entry name" value="Hydrolase_4"/>
</dbReference>
<sequence>MTTNEHPLTLSSGDDHSIAGTVFTPTAPTGLLIISHGMAEHGDRYQSLARWLCERGMAVITFHHRGHGPNSGVENLGHYADQNGWASVLADLHQVVQHARSQFPGLPVNLLGHSMGSFIAQGYAQRYGDSLDTLILSATNRIDRGQLLASRALIGLIRLLRGKRHRSPLVTRMTFEQFNRRFRPNRTHADWLSRDPHQVDAYVSDPLCGFQCSTGLWLDFIGGMLAIKPPTWRKDLPVHLFSGTADAVGEMGRGVRQHFQAIREAGVGHVTLRLFEGGRHEMLNETNRDEVWQYLHSLCLHRDNASAQSTAEQKALLHARAP</sequence>
<evidence type="ECO:0000313" key="2">
    <source>
        <dbReference type="EMBL" id="RDU40596.1"/>
    </source>
</evidence>